<sequence length="329" mass="35629">MYIAESSAAAVRPQAQVAVVSPQQLYLDALQRLLTSTTYKIVGAGRTLEEALQDKMLDGPLSLVVYNLEADDDVEEELDKIKAIHRRFPFAKSVLLANCRRTSTKLKIMQAGIEAILSRDISIDVLRSSLELVLLGKCIMPAELTRPLFLQDQNGAEAAAPPVLPPLPPPSPVEVMPRQATRESALLSCREHQILQCLINGLTNKAIARDLDISEATVKVHVKALLRKTRLANRTQAAIWALNNAPESKLLTTARAAEDGAAPSWLADEQDAASSQALSLSSEVNVERIAAPRWRDREPGPENRAAGTSPQGAGAPVRGNGYMIADDIP</sequence>
<evidence type="ECO:0000256" key="1">
    <source>
        <dbReference type="SAM" id="MobiDB-lite"/>
    </source>
</evidence>
<dbReference type="PANTHER" id="PTHR45566:SF1">
    <property type="entry name" value="HTH-TYPE TRANSCRIPTIONAL REGULATOR YHJB-RELATED"/>
    <property type="match status" value="1"/>
</dbReference>
<dbReference type="GO" id="GO:0003677">
    <property type="term" value="F:DNA binding"/>
    <property type="evidence" value="ECO:0007669"/>
    <property type="project" value="UniProtKB-KW"/>
</dbReference>
<evidence type="ECO:0000313" key="4">
    <source>
        <dbReference type="Proteomes" id="UP000278036"/>
    </source>
</evidence>
<dbReference type="InterPro" id="IPR016032">
    <property type="entry name" value="Sig_transdc_resp-reg_C-effctor"/>
</dbReference>
<dbReference type="PROSITE" id="PS00622">
    <property type="entry name" value="HTH_LUXR_1"/>
    <property type="match status" value="1"/>
</dbReference>
<gene>
    <name evidence="3" type="ORF">D6Z83_04535</name>
</gene>
<protein>
    <submittedName>
        <fullName evidence="3">DNA-binding response regulator</fullName>
    </submittedName>
</protein>
<dbReference type="PRINTS" id="PR00038">
    <property type="entry name" value="HTHLUXR"/>
</dbReference>
<dbReference type="Pfam" id="PF00196">
    <property type="entry name" value="GerE"/>
    <property type="match status" value="1"/>
</dbReference>
<keyword evidence="3" id="KW-0238">DNA-binding</keyword>
<dbReference type="CDD" id="cd06170">
    <property type="entry name" value="LuxR_C_like"/>
    <property type="match status" value="1"/>
</dbReference>
<name>A0A3A9K219_9PROT</name>
<comment type="caution">
    <text evidence="3">The sequence shown here is derived from an EMBL/GenBank/DDBJ whole genome shotgun (WGS) entry which is preliminary data.</text>
</comment>
<organism evidence="3 4">
    <name type="scientific">Teichococcus wenyumeiae</name>
    <dbReference type="NCBI Taxonomy" id="2478470"/>
    <lineage>
        <taxon>Bacteria</taxon>
        <taxon>Pseudomonadati</taxon>
        <taxon>Pseudomonadota</taxon>
        <taxon>Alphaproteobacteria</taxon>
        <taxon>Acetobacterales</taxon>
        <taxon>Roseomonadaceae</taxon>
        <taxon>Roseomonas</taxon>
    </lineage>
</organism>
<dbReference type="InParanoid" id="A0A3A9K219"/>
<dbReference type="EMBL" id="RAQU01000017">
    <property type="protein sequence ID" value="RKK05389.1"/>
    <property type="molecule type" value="Genomic_DNA"/>
</dbReference>
<dbReference type="PANTHER" id="PTHR45566">
    <property type="entry name" value="HTH-TYPE TRANSCRIPTIONAL REGULATOR YHJB-RELATED"/>
    <property type="match status" value="1"/>
</dbReference>
<dbReference type="SUPFAM" id="SSF46894">
    <property type="entry name" value="C-terminal effector domain of the bipartite response regulators"/>
    <property type="match status" value="1"/>
</dbReference>
<reference evidence="3 4" key="1">
    <citation type="submission" date="2018-09" db="EMBL/GenBank/DDBJ databases">
        <title>Roseomonas sp. nov., isolated from feces of Tibetan antelopes in the Qinghai-Tibet plateau, China.</title>
        <authorList>
            <person name="Tian Z."/>
        </authorList>
    </citation>
    <scope>NUCLEOTIDE SEQUENCE [LARGE SCALE GENOMIC DNA]</scope>
    <source>
        <strain evidence="3 4">Z24</strain>
    </source>
</reference>
<feature type="domain" description="HTH luxR-type" evidence="2">
    <location>
        <begin position="180"/>
        <end position="245"/>
    </location>
</feature>
<dbReference type="Gene3D" id="3.40.50.2300">
    <property type="match status" value="1"/>
</dbReference>
<evidence type="ECO:0000313" key="3">
    <source>
        <dbReference type="EMBL" id="RKK05389.1"/>
    </source>
</evidence>
<dbReference type="Gene3D" id="1.10.10.10">
    <property type="entry name" value="Winged helix-like DNA-binding domain superfamily/Winged helix DNA-binding domain"/>
    <property type="match status" value="1"/>
</dbReference>
<dbReference type="InterPro" id="IPR011006">
    <property type="entry name" value="CheY-like_superfamily"/>
</dbReference>
<dbReference type="PROSITE" id="PS50043">
    <property type="entry name" value="HTH_LUXR_2"/>
    <property type="match status" value="1"/>
</dbReference>
<dbReference type="Proteomes" id="UP000278036">
    <property type="component" value="Unassembled WGS sequence"/>
</dbReference>
<proteinExistence type="predicted"/>
<feature type="region of interest" description="Disordered" evidence="1">
    <location>
        <begin position="289"/>
        <end position="329"/>
    </location>
</feature>
<dbReference type="GO" id="GO:0006355">
    <property type="term" value="P:regulation of DNA-templated transcription"/>
    <property type="evidence" value="ECO:0007669"/>
    <property type="project" value="InterPro"/>
</dbReference>
<accession>A0A3A9K219</accession>
<dbReference type="InterPro" id="IPR036388">
    <property type="entry name" value="WH-like_DNA-bd_sf"/>
</dbReference>
<evidence type="ECO:0000259" key="2">
    <source>
        <dbReference type="PROSITE" id="PS50043"/>
    </source>
</evidence>
<dbReference type="InterPro" id="IPR051015">
    <property type="entry name" value="EvgA-like"/>
</dbReference>
<dbReference type="SMART" id="SM00421">
    <property type="entry name" value="HTH_LUXR"/>
    <property type="match status" value="1"/>
</dbReference>
<dbReference type="SUPFAM" id="SSF52172">
    <property type="entry name" value="CheY-like"/>
    <property type="match status" value="1"/>
</dbReference>
<dbReference type="InterPro" id="IPR000792">
    <property type="entry name" value="Tscrpt_reg_LuxR_C"/>
</dbReference>
<dbReference type="AlphaFoldDB" id="A0A3A9K219"/>